<reference evidence="1 2" key="1">
    <citation type="submission" date="2020-08" db="EMBL/GenBank/DDBJ databases">
        <title>Genome public.</title>
        <authorList>
            <person name="Liu C."/>
            <person name="Sun Q."/>
        </authorList>
    </citation>
    <scope>NUCLEOTIDE SEQUENCE [LARGE SCALE GENOMIC DNA]</scope>
    <source>
        <strain evidence="1 2">New-38</strain>
    </source>
</reference>
<dbReference type="Proteomes" id="UP000660021">
    <property type="component" value="Unassembled WGS sequence"/>
</dbReference>
<name>A0ABR7HV92_9FIRM</name>
<dbReference type="EMBL" id="JACOPR010000007">
    <property type="protein sequence ID" value="MBC5731444.1"/>
    <property type="molecule type" value="Genomic_DNA"/>
</dbReference>
<keyword evidence="2" id="KW-1185">Reference proteome</keyword>
<dbReference type="RefSeq" id="WP_186964040.1">
    <property type="nucleotide sequence ID" value="NZ_JACOPR010000007.1"/>
</dbReference>
<proteinExistence type="predicted"/>
<evidence type="ECO:0000313" key="1">
    <source>
        <dbReference type="EMBL" id="MBC5731444.1"/>
    </source>
</evidence>
<gene>
    <name evidence="1" type="ORF">H8S34_11460</name>
</gene>
<comment type="caution">
    <text evidence="1">The sequence shown here is derived from an EMBL/GenBank/DDBJ whole genome shotgun (WGS) entry which is preliminary data.</text>
</comment>
<accession>A0ABR7HV92</accession>
<evidence type="ECO:0000313" key="2">
    <source>
        <dbReference type="Proteomes" id="UP000660021"/>
    </source>
</evidence>
<organism evidence="1 2">
    <name type="scientific">Pseudoflavonifractor hominis</name>
    <dbReference type="NCBI Taxonomy" id="2763059"/>
    <lineage>
        <taxon>Bacteria</taxon>
        <taxon>Bacillati</taxon>
        <taxon>Bacillota</taxon>
        <taxon>Clostridia</taxon>
        <taxon>Eubacteriales</taxon>
        <taxon>Oscillospiraceae</taxon>
        <taxon>Pseudoflavonifractor</taxon>
    </lineage>
</organism>
<sequence>MIVYYGGEDQVTKLIAKQLIRYAAQLEGLDNLTLDDANPRDYGTRALEKLKLIIRLSNAAPVICVFDSDNDCVIEILNRYARDGWKNSI</sequence>
<protein>
    <submittedName>
        <fullName evidence="1">Uncharacterized protein</fullName>
    </submittedName>
</protein>